<proteinExistence type="predicted"/>
<reference evidence="1" key="2">
    <citation type="journal article" date="2021" name="Sci. Rep.">
        <title>The distribution of antibiotic resistance genes in chicken gut microbiota commensals.</title>
        <authorList>
            <person name="Juricova H."/>
            <person name="Matiasovicova J."/>
            <person name="Kubasova T."/>
            <person name="Cejkova D."/>
            <person name="Rychlik I."/>
        </authorList>
    </citation>
    <scope>NUCLEOTIDE SEQUENCE</scope>
    <source>
        <strain evidence="1">An559</strain>
    </source>
</reference>
<dbReference type="Proteomes" id="UP000774750">
    <property type="component" value="Unassembled WGS sequence"/>
</dbReference>
<accession>A0A938X8U9</accession>
<dbReference type="EMBL" id="JACJKY010000060">
    <property type="protein sequence ID" value="MBM6922055.1"/>
    <property type="molecule type" value="Genomic_DNA"/>
</dbReference>
<evidence type="ECO:0000313" key="1">
    <source>
        <dbReference type="EMBL" id="MBM6922055.1"/>
    </source>
</evidence>
<protein>
    <submittedName>
        <fullName evidence="1">Uncharacterized protein</fullName>
    </submittedName>
</protein>
<comment type="caution">
    <text evidence="1">The sequence shown here is derived from an EMBL/GenBank/DDBJ whole genome shotgun (WGS) entry which is preliminary data.</text>
</comment>
<gene>
    <name evidence="1" type="ORF">H6A12_13015</name>
</gene>
<dbReference type="RefSeq" id="WP_204448432.1">
    <property type="nucleotide sequence ID" value="NZ_JACJKY010000060.1"/>
</dbReference>
<keyword evidence="2" id="KW-1185">Reference proteome</keyword>
<sequence>MIFYHGSSVKGLKELKPFLSEHGKPYIYFATNSLIALLYAVKPVPKPFSFYPYGFDKNGNVVYSEYYENAFYDLYKGKTGYLYECDDLKETDTPTKINCVYATTQSVKIDRVTKISDLYIFYKEQEEKGLFSIKQKSEISDKEMNFVLDELRKDIEKNDLKNLPQHAMSIFVQKHFPTIWGADKG</sequence>
<dbReference type="AlphaFoldDB" id="A0A938X8U9"/>
<reference evidence="1" key="1">
    <citation type="submission" date="2020-08" db="EMBL/GenBank/DDBJ databases">
        <authorList>
            <person name="Cejkova D."/>
            <person name="Kubasova T."/>
            <person name="Jahodarova E."/>
            <person name="Rychlik I."/>
        </authorList>
    </citation>
    <scope>NUCLEOTIDE SEQUENCE</scope>
    <source>
        <strain evidence="1">An559</strain>
    </source>
</reference>
<name>A0A938X8U9_9FIRM</name>
<organism evidence="1 2">
    <name type="scientific">Merdimmobilis hominis</name>
    <dbReference type="NCBI Taxonomy" id="2897707"/>
    <lineage>
        <taxon>Bacteria</taxon>
        <taxon>Bacillati</taxon>
        <taxon>Bacillota</taxon>
        <taxon>Clostridia</taxon>
        <taxon>Eubacteriales</taxon>
        <taxon>Oscillospiraceae</taxon>
        <taxon>Merdimmobilis</taxon>
    </lineage>
</organism>
<evidence type="ECO:0000313" key="2">
    <source>
        <dbReference type="Proteomes" id="UP000774750"/>
    </source>
</evidence>